<gene>
    <name evidence="1" type="ORF">BaRGS_00008277</name>
</gene>
<protein>
    <submittedName>
        <fullName evidence="1">Uncharacterized protein</fullName>
    </submittedName>
</protein>
<accession>A0ABD0LM25</accession>
<name>A0ABD0LM25_9CAEN</name>
<reference evidence="1 2" key="1">
    <citation type="journal article" date="2023" name="Sci. Data">
        <title>Genome assembly of the Korean intertidal mud-creeper Batillaria attramentaria.</title>
        <authorList>
            <person name="Patra A.K."/>
            <person name="Ho P.T."/>
            <person name="Jun S."/>
            <person name="Lee S.J."/>
            <person name="Kim Y."/>
            <person name="Won Y.J."/>
        </authorList>
    </citation>
    <scope>NUCLEOTIDE SEQUENCE [LARGE SCALE GENOMIC DNA]</scope>
    <source>
        <strain evidence="1">Wonlab-2016</strain>
    </source>
</reference>
<evidence type="ECO:0000313" key="1">
    <source>
        <dbReference type="EMBL" id="KAK7500370.1"/>
    </source>
</evidence>
<keyword evidence="2" id="KW-1185">Reference proteome</keyword>
<organism evidence="1 2">
    <name type="scientific">Batillaria attramentaria</name>
    <dbReference type="NCBI Taxonomy" id="370345"/>
    <lineage>
        <taxon>Eukaryota</taxon>
        <taxon>Metazoa</taxon>
        <taxon>Spiralia</taxon>
        <taxon>Lophotrochozoa</taxon>
        <taxon>Mollusca</taxon>
        <taxon>Gastropoda</taxon>
        <taxon>Caenogastropoda</taxon>
        <taxon>Sorbeoconcha</taxon>
        <taxon>Cerithioidea</taxon>
        <taxon>Batillariidae</taxon>
        <taxon>Batillaria</taxon>
    </lineage>
</organism>
<comment type="caution">
    <text evidence="1">The sequence shown here is derived from an EMBL/GenBank/DDBJ whole genome shotgun (WGS) entry which is preliminary data.</text>
</comment>
<proteinExistence type="predicted"/>
<sequence>MSQSMTFLPFPARHQVMISARKRVLAVLCTYSNNLTKSLTFVPSRWLAIELCPKAWLETELSSRRLTGGDRLHRSLTIFPFMMRLGIRAIAG</sequence>
<dbReference type="Proteomes" id="UP001519460">
    <property type="component" value="Unassembled WGS sequence"/>
</dbReference>
<dbReference type="AlphaFoldDB" id="A0ABD0LM25"/>
<dbReference type="EMBL" id="JACVVK020000037">
    <property type="protein sequence ID" value="KAK7500370.1"/>
    <property type="molecule type" value="Genomic_DNA"/>
</dbReference>
<evidence type="ECO:0000313" key="2">
    <source>
        <dbReference type="Proteomes" id="UP001519460"/>
    </source>
</evidence>